<feature type="compositionally biased region" description="Polar residues" evidence="1">
    <location>
        <begin position="896"/>
        <end position="905"/>
    </location>
</feature>
<organism evidence="2 3">
    <name type="scientific">Oedothorax gibbosus</name>
    <dbReference type="NCBI Taxonomy" id="931172"/>
    <lineage>
        <taxon>Eukaryota</taxon>
        <taxon>Metazoa</taxon>
        <taxon>Ecdysozoa</taxon>
        <taxon>Arthropoda</taxon>
        <taxon>Chelicerata</taxon>
        <taxon>Arachnida</taxon>
        <taxon>Araneae</taxon>
        <taxon>Araneomorphae</taxon>
        <taxon>Entelegynae</taxon>
        <taxon>Araneoidea</taxon>
        <taxon>Linyphiidae</taxon>
        <taxon>Erigoninae</taxon>
        <taxon>Oedothorax</taxon>
    </lineage>
</organism>
<feature type="compositionally biased region" description="Basic and acidic residues" evidence="1">
    <location>
        <begin position="395"/>
        <end position="404"/>
    </location>
</feature>
<feature type="compositionally biased region" description="Basic and acidic residues" evidence="1">
    <location>
        <begin position="230"/>
        <end position="247"/>
    </location>
</feature>
<sequence length="985" mass="109979">MAKYIKNDINFHGARSKTRVVENPSSNKNKKRDDDGWGSVPSSSMNNNSDHGWGEIPSDGAIHKDTWESDRLVYGKSERNRKFRLDNDNSSFRVPIQSVPNWEKADTEFPSLAGSHSDNVWERRKRKQEEVAAIAPANETEEEMMVRKALELSMKEAKIEEERRRHLEEEYRLQMQMLEANPDMFEEFRADQNEFPSSAGGFDNHSQEDFPNDEKDESDKGAWGFSNKKTTKEKPKNKTEDLEKVKNDFPQLKQKSALPSFNGTSQSKNKVSQAVEMFGGWGTPKPFTHQNATVAKSQSKPSQWQTVDTAFVPLPLKKTVIEEQPTVEPQTPPSLEVKLENTTNCDADDAMCAKFTSEVIEPRNSEAMEPRNNLGTRDVVELNLKDAELGYSLDQKDKEFESQTKRKRPKAKLGRRIKEKESNLVPEVSRIETSVQEADHSTEVKINDLVPEEARSRIVVQKEDQRLDASCDRLSSEHNNQTNNSMEFKSMPEEKNAVAQSEFGGAKCEIDLLKGEFPESQKAVECDYAFLLNQIDVTSTVTNSEDTSLSIKPPLATESTSNSLPEIYQTTFNIDNFFAEASSSEELPIPGPVPFRIKPPSASNPNSISANNNPNSSSWNETNSNDMFKTPDAFNDAPPLRTFGGYPTNPESFDLPDGTSLTSTNETPSLPTYGGFLPNDGVNHMPVADNGASHVGVPSVAPEFVNPTLFMQPTPFLTPMMNPALMMNPLMMQQQMMMMSNHHFFLQQLAQMEMYYKSMGMPVTPGMPTFPQATPTPAFNAQNFQAFNPENMHEPQNVTSDPTEPIPPPIHRPANQIPGMEPNQPQNVPPLTAEQPSSEPFWFEDYMSSDPVIPPPVPSSTPRIPLNPGNRIPVNPDNLPGAFSSMSLQGKRKETSAPNTTNQGLSKEIIPNQPAPRQQSPVLTGWGSIDGDGRSEESSGWDNSVDGWGGSDTTQSMRKSSRYAAENRANIRQPTSRPNLRRPKS</sequence>
<feature type="compositionally biased region" description="Low complexity" evidence="1">
    <location>
        <begin position="599"/>
        <end position="625"/>
    </location>
</feature>
<dbReference type="Proteomes" id="UP000827092">
    <property type="component" value="Unassembled WGS sequence"/>
</dbReference>
<feature type="region of interest" description="Disordered" evidence="1">
    <location>
        <begin position="1"/>
        <end position="67"/>
    </location>
</feature>
<comment type="caution">
    <text evidence="2">The sequence shown here is derived from an EMBL/GenBank/DDBJ whole genome shotgun (WGS) entry which is preliminary data.</text>
</comment>
<feature type="compositionally biased region" description="Polar residues" evidence="1">
    <location>
        <begin position="253"/>
        <end position="269"/>
    </location>
</feature>
<evidence type="ECO:0000313" key="2">
    <source>
        <dbReference type="EMBL" id="KAG8182685.1"/>
    </source>
</evidence>
<feature type="compositionally biased region" description="Polar residues" evidence="1">
    <location>
        <begin position="659"/>
        <end position="670"/>
    </location>
</feature>
<feature type="region of interest" description="Disordered" evidence="1">
    <location>
        <begin position="194"/>
        <end position="269"/>
    </location>
</feature>
<gene>
    <name evidence="2" type="ORF">JTE90_017664</name>
</gene>
<accession>A0AAV6UE54</accession>
<feature type="compositionally biased region" description="Polar residues" evidence="1">
    <location>
        <begin position="40"/>
        <end position="50"/>
    </location>
</feature>
<feature type="region of interest" description="Disordered" evidence="1">
    <location>
        <begin position="395"/>
        <end position="418"/>
    </location>
</feature>
<dbReference type="EMBL" id="JAFNEN010000452">
    <property type="protein sequence ID" value="KAG8182685.1"/>
    <property type="molecule type" value="Genomic_DNA"/>
</dbReference>
<protein>
    <submittedName>
        <fullName evidence="2">Uncharacterized protein</fullName>
    </submittedName>
</protein>
<feature type="region of interest" description="Disordered" evidence="1">
    <location>
        <begin position="794"/>
        <end position="985"/>
    </location>
</feature>
<feature type="region of interest" description="Disordered" evidence="1">
    <location>
        <begin position="590"/>
        <end position="672"/>
    </location>
</feature>
<proteinExistence type="predicted"/>
<dbReference type="AlphaFoldDB" id="A0AAV6UE54"/>
<reference evidence="2 3" key="1">
    <citation type="journal article" date="2022" name="Nat. Ecol. Evol.">
        <title>A masculinizing supergene underlies an exaggerated male reproductive morph in a spider.</title>
        <authorList>
            <person name="Hendrickx F."/>
            <person name="De Corte Z."/>
            <person name="Sonet G."/>
            <person name="Van Belleghem S.M."/>
            <person name="Kostlbacher S."/>
            <person name="Vangestel C."/>
        </authorList>
    </citation>
    <scope>NUCLEOTIDE SEQUENCE [LARGE SCALE GENOMIC DNA]</scope>
    <source>
        <strain evidence="2">W744_W776</strain>
    </source>
</reference>
<name>A0AAV6UE54_9ARAC</name>
<evidence type="ECO:0000313" key="3">
    <source>
        <dbReference type="Proteomes" id="UP000827092"/>
    </source>
</evidence>
<feature type="compositionally biased region" description="Basic residues" evidence="1">
    <location>
        <begin position="405"/>
        <end position="415"/>
    </location>
</feature>
<keyword evidence="3" id="KW-1185">Reference proteome</keyword>
<evidence type="ECO:0000256" key="1">
    <source>
        <dbReference type="SAM" id="MobiDB-lite"/>
    </source>
</evidence>